<reference evidence="7" key="1">
    <citation type="journal article" date="2020" name="mSystems">
        <title>Genome- and Community-Level Interaction Insights into Carbon Utilization and Element Cycling Functions of Hydrothermarchaeota in Hydrothermal Sediment.</title>
        <authorList>
            <person name="Zhou Z."/>
            <person name="Liu Y."/>
            <person name="Xu W."/>
            <person name="Pan J."/>
            <person name="Luo Z.H."/>
            <person name="Li M."/>
        </authorList>
    </citation>
    <scope>NUCLEOTIDE SEQUENCE [LARGE SCALE GENOMIC DNA]</scope>
    <source>
        <strain evidence="7">HyVt-517</strain>
    </source>
</reference>
<evidence type="ECO:0000256" key="4">
    <source>
        <dbReference type="ARBA" id="ARBA00035244"/>
    </source>
</evidence>
<dbReference type="AlphaFoldDB" id="A0A7V5J048"/>
<evidence type="ECO:0000256" key="3">
    <source>
        <dbReference type="ARBA" id="ARBA00023274"/>
    </source>
</evidence>
<dbReference type="GO" id="GO:0003735">
    <property type="term" value="F:structural constituent of ribosome"/>
    <property type="evidence" value="ECO:0007669"/>
    <property type="project" value="InterPro"/>
</dbReference>
<dbReference type="Pfam" id="PF00573">
    <property type="entry name" value="Ribosomal_L4"/>
    <property type="match status" value="1"/>
</dbReference>
<dbReference type="GO" id="GO:0006412">
    <property type="term" value="P:translation"/>
    <property type="evidence" value="ECO:0007669"/>
    <property type="project" value="UniProtKB-UniRule"/>
</dbReference>
<organism evidence="7">
    <name type="scientific">candidate division WWE3 bacterium</name>
    <dbReference type="NCBI Taxonomy" id="2053526"/>
    <lineage>
        <taxon>Bacteria</taxon>
        <taxon>Katanobacteria</taxon>
    </lineage>
</organism>
<dbReference type="InterPro" id="IPR013005">
    <property type="entry name" value="Ribosomal_uL4-like"/>
</dbReference>
<dbReference type="HAMAP" id="MF_01328_B">
    <property type="entry name" value="Ribosomal_uL4_B"/>
    <property type="match status" value="1"/>
</dbReference>
<dbReference type="NCBIfam" id="TIGR03953">
    <property type="entry name" value="rplD_bact"/>
    <property type="match status" value="1"/>
</dbReference>
<feature type="region of interest" description="Disordered" evidence="6">
    <location>
        <begin position="50"/>
        <end position="76"/>
    </location>
</feature>
<comment type="function">
    <text evidence="5">Forms part of the polypeptide exit tunnel.</text>
</comment>
<dbReference type="GO" id="GO:1990904">
    <property type="term" value="C:ribonucleoprotein complex"/>
    <property type="evidence" value="ECO:0007669"/>
    <property type="project" value="UniProtKB-KW"/>
</dbReference>
<name>A0A7V5J048_UNCKA</name>
<comment type="caution">
    <text evidence="7">The sequence shown here is derived from an EMBL/GenBank/DDBJ whole genome shotgun (WGS) entry which is preliminary data.</text>
</comment>
<evidence type="ECO:0000256" key="6">
    <source>
        <dbReference type="SAM" id="MobiDB-lite"/>
    </source>
</evidence>
<dbReference type="PANTHER" id="PTHR10746:SF6">
    <property type="entry name" value="LARGE RIBOSOMAL SUBUNIT PROTEIN UL4M"/>
    <property type="match status" value="1"/>
</dbReference>
<keyword evidence="2 5" id="KW-0689">Ribosomal protein</keyword>
<dbReference type="GO" id="GO:0005840">
    <property type="term" value="C:ribosome"/>
    <property type="evidence" value="ECO:0007669"/>
    <property type="project" value="UniProtKB-KW"/>
</dbReference>
<protein>
    <recommendedName>
        <fullName evidence="4 5">Large ribosomal subunit protein uL4</fullName>
    </recommendedName>
</protein>
<dbReference type="GO" id="GO:0019843">
    <property type="term" value="F:rRNA binding"/>
    <property type="evidence" value="ECO:0007669"/>
    <property type="project" value="UniProtKB-UniRule"/>
</dbReference>
<dbReference type="PANTHER" id="PTHR10746">
    <property type="entry name" value="50S RIBOSOMAL PROTEIN L4"/>
    <property type="match status" value="1"/>
</dbReference>
<dbReference type="InterPro" id="IPR002136">
    <property type="entry name" value="Ribosomal_uL4"/>
</dbReference>
<evidence type="ECO:0000313" key="7">
    <source>
        <dbReference type="EMBL" id="HHH14098.1"/>
    </source>
</evidence>
<evidence type="ECO:0000256" key="1">
    <source>
        <dbReference type="ARBA" id="ARBA00010528"/>
    </source>
</evidence>
<gene>
    <name evidence="5" type="primary">rplD</name>
    <name evidence="7" type="ORF">ENJ78_00120</name>
</gene>
<dbReference type="Proteomes" id="UP000886106">
    <property type="component" value="Unassembled WGS sequence"/>
</dbReference>
<keyword evidence="3 5" id="KW-0687">Ribonucleoprotein</keyword>
<dbReference type="EMBL" id="DRNS01000010">
    <property type="protein sequence ID" value="HHH14098.1"/>
    <property type="molecule type" value="Genomic_DNA"/>
</dbReference>
<keyword evidence="5" id="KW-0699">rRNA-binding</keyword>
<comment type="function">
    <text evidence="5">One of the primary rRNA binding proteins, this protein initially binds near the 5'-end of the 23S rRNA. It is important during the early stages of 50S assembly. It makes multiple contacts with different domains of the 23S rRNA in the assembled 50S subunit and ribosome.</text>
</comment>
<keyword evidence="5" id="KW-0694">RNA-binding</keyword>
<comment type="similarity">
    <text evidence="1 5">Belongs to the universal ribosomal protein uL4 family.</text>
</comment>
<dbReference type="SUPFAM" id="SSF52166">
    <property type="entry name" value="Ribosomal protein L4"/>
    <property type="match status" value="1"/>
</dbReference>
<accession>A0A7V5J048</accession>
<evidence type="ECO:0000256" key="2">
    <source>
        <dbReference type="ARBA" id="ARBA00022980"/>
    </source>
</evidence>
<sequence>MKMKVVFFDKNLKKSSKDLPKNFVVSKLVPDLVSQYVYIYLFNQRQGTSSTKTRAEVRGGGKKPWRQKGTGRARHGSIRSPIWVGGGVSHGPKPYKKRLKMPKKMKSLVFRMVLTKKAQDNNVLVVDFANLKKTKDSQKILSKVLGDVLGKKRVLVVHENEEAIYKNVKNIPKVEPISLSELNSFHLLKAYNIIFTPKSLEELSKRYK</sequence>
<comment type="subunit">
    <text evidence="5">Part of the 50S ribosomal subunit.</text>
</comment>
<feature type="compositionally biased region" description="Basic residues" evidence="6">
    <location>
        <begin position="60"/>
        <end position="76"/>
    </location>
</feature>
<evidence type="ECO:0000256" key="5">
    <source>
        <dbReference type="HAMAP-Rule" id="MF_01328"/>
    </source>
</evidence>
<dbReference type="InterPro" id="IPR023574">
    <property type="entry name" value="Ribosomal_uL4_dom_sf"/>
</dbReference>
<dbReference type="Gene3D" id="3.40.1370.10">
    <property type="match status" value="1"/>
</dbReference>
<proteinExistence type="inferred from homology"/>